<dbReference type="AlphaFoldDB" id="A0A4U6VLD2"/>
<gene>
    <name evidence="2" type="ORF">SEVIR_3G096150v2</name>
</gene>
<feature type="region of interest" description="Disordered" evidence="1">
    <location>
        <begin position="41"/>
        <end position="112"/>
    </location>
</feature>
<accession>A0A4U6VLD2</accession>
<dbReference type="Gramene" id="TKW25137">
    <property type="protein sequence ID" value="TKW25137"/>
    <property type="gene ID" value="SEVIR_3G096150v2"/>
</dbReference>
<protein>
    <submittedName>
        <fullName evidence="2">Uncharacterized protein</fullName>
    </submittedName>
</protein>
<organism evidence="2 3">
    <name type="scientific">Setaria viridis</name>
    <name type="common">Green bristlegrass</name>
    <name type="synonym">Setaria italica subsp. viridis</name>
    <dbReference type="NCBI Taxonomy" id="4556"/>
    <lineage>
        <taxon>Eukaryota</taxon>
        <taxon>Viridiplantae</taxon>
        <taxon>Streptophyta</taxon>
        <taxon>Embryophyta</taxon>
        <taxon>Tracheophyta</taxon>
        <taxon>Spermatophyta</taxon>
        <taxon>Magnoliopsida</taxon>
        <taxon>Liliopsida</taxon>
        <taxon>Poales</taxon>
        <taxon>Poaceae</taxon>
        <taxon>PACMAD clade</taxon>
        <taxon>Panicoideae</taxon>
        <taxon>Panicodae</taxon>
        <taxon>Paniceae</taxon>
        <taxon>Cenchrinae</taxon>
        <taxon>Setaria</taxon>
    </lineage>
</organism>
<dbReference type="OMA" id="MTPQHPR"/>
<evidence type="ECO:0000313" key="3">
    <source>
        <dbReference type="Proteomes" id="UP000298652"/>
    </source>
</evidence>
<evidence type="ECO:0000313" key="2">
    <source>
        <dbReference type="EMBL" id="TKW25137.1"/>
    </source>
</evidence>
<name>A0A4U6VLD2_SETVI</name>
<dbReference type="Proteomes" id="UP000298652">
    <property type="component" value="Chromosome 3"/>
</dbReference>
<dbReference type="EMBL" id="CM016554">
    <property type="protein sequence ID" value="TKW25137.1"/>
    <property type="molecule type" value="Genomic_DNA"/>
</dbReference>
<reference evidence="2" key="1">
    <citation type="submission" date="2019-03" db="EMBL/GenBank/DDBJ databases">
        <title>WGS assembly of Setaria viridis.</title>
        <authorList>
            <person name="Huang P."/>
            <person name="Jenkins J."/>
            <person name="Grimwood J."/>
            <person name="Barry K."/>
            <person name="Healey A."/>
            <person name="Mamidi S."/>
            <person name="Sreedasyam A."/>
            <person name="Shu S."/>
            <person name="Feldman M."/>
            <person name="Wu J."/>
            <person name="Yu Y."/>
            <person name="Chen C."/>
            <person name="Johnson J."/>
            <person name="Rokhsar D."/>
            <person name="Baxter I."/>
            <person name="Schmutz J."/>
            <person name="Brutnell T."/>
            <person name="Kellogg E."/>
        </authorList>
    </citation>
    <scope>NUCLEOTIDE SEQUENCE [LARGE SCALE GENOMIC DNA]</scope>
</reference>
<proteinExistence type="predicted"/>
<sequence>MDGLIPFVLKALKKKKAMKHYRSLSSTDHLAHADVTELSPQGSFFMTPQHPRAPRWLDDEDDGIGEPPPPAPAAAAAAVPAAMARAKSSNTRRLPIMEAPPLRYGGSCHGGK</sequence>
<feature type="compositionally biased region" description="Low complexity" evidence="1">
    <location>
        <begin position="73"/>
        <end position="86"/>
    </location>
</feature>
<evidence type="ECO:0000256" key="1">
    <source>
        <dbReference type="SAM" id="MobiDB-lite"/>
    </source>
</evidence>
<keyword evidence="3" id="KW-1185">Reference proteome</keyword>